<dbReference type="PROSITE" id="PS50142">
    <property type="entry name" value="RNASE_3_2"/>
    <property type="match status" value="1"/>
</dbReference>
<keyword evidence="3" id="KW-1185">Reference proteome</keyword>
<evidence type="ECO:0000313" key="3">
    <source>
        <dbReference type="Proteomes" id="UP001642464"/>
    </source>
</evidence>
<sequence length="192" mass="21039">RCLSKVALALGLDSFLNTVPLGSRKEAPLLGRKVPADALEALLGGLLLIGGLPLCFRFMSSQPWFNTEDGDGYCVPLGSATQASTWLGAALVRFSCTAWLLSHHPELSVEGLSDRRQRLLTESSPSGRILHDQMGELTIDLLEPPLIEHVTPVESACGSEVGWCQAWQTKQALMQFPWRTVRKVSGRRTLMK</sequence>
<name>A0ABP0SGJ8_9DINO</name>
<dbReference type="InterPro" id="IPR036389">
    <property type="entry name" value="RNase_III_sf"/>
</dbReference>
<feature type="domain" description="RNase III" evidence="1">
    <location>
        <begin position="1"/>
        <end position="51"/>
    </location>
</feature>
<feature type="non-terminal residue" evidence="2">
    <location>
        <position position="1"/>
    </location>
</feature>
<reference evidence="2 3" key="1">
    <citation type="submission" date="2024-02" db="EMBL/GenBank/DDBJ databases">
        <authorList>
            <person name="Chen Y."/>
            <person name="Shah S."/>
            <person name="Dougan E. K."/>
            <person name="Thang M."/>
            <person name="Chan C."/>
        </authorList>
    </citation>
    <scope>NUCLEOTIDE SEQUENCE [LARGE SCALE GENOMIC DNA]</scope>
</reference>
<protein>
    <recommendedName>
        <fullName evidence="1">RNase III domain-containing protein</fullName>
    </recommendedName>
</protein>
<dbReference type="InterPro" id="IPR000999">
    <property type="entry name" value="RNase_III_dom"/>
</dbReference>
<evidence type="ECO:0000259" key="1">
    <source>
        <dbReference type="PROSITE" id="PS50142"/>
    </source>
</evidence>
<organism evidence="2 3">
    <name type="scientific">Durusdinium trenchii</name>
    <dbReference type="NCBI Taxonomy" id="1381693"/>
    <lineage>
        <taxon>Eukaryota</taxon>
        <taxon>Sar</taxon>
        <taxon>Alveolata</taxon>
        <taxon>Dinophyceae</taxon>
        <taxon>Suessiales</taxon>
        <taxon>Symbiodiniaceae</taxon>
        <taxon>Durusdinium</taxon>
    </lineage>
</organism>
<proteinExistence type="predicted"/>
<gene>
    <name evidence="2" type="ORF">SCF082_LOCUS51721</name>
</gene>
<accession>A0ABP0SGJ8</accession>
<dbReference type="Proteomes" id="UP001642464">
    <property type="component" value="Unassembled WGS sequence"/>
</dbReference>
<dbReference type="SUPFAM" id="SSF69065">
    <property type="entry name" value="RNase III domain-like"/>
    <property type="match status" value="1"/>
</dbReference>
<comment type="caution">
    <text evidence="2">The sequence shown here is derived from an EMBL/GenBank/DDBJ whole genome shotgun (WGS) entry which is preliminary data.</text>
</comment>
<evidence type="ECO:0000313" key="2">
    <source>
        <dbReference type="EMBL" id="CAK9111421.1"/>
    </source>
</evidence>
<dbReference type="EMBL" id="CAXAMM010043723">
    <property type="protein sequence ID" value="CAK9111421.1"/>
    <property type="molecule type" value="Genomic_DNA"/>
</dbReference>